<proteinExistence type="predicted"/>
<accession>A0A7X4YAY5</accession>
<protein>
    <recommendedName>
        <fullName evidence="3">Lipoprotein</fullName>
    </recommendedName>
</protein>
<name>A0A7X4YAY5_9BACT</name>
<dbReference type="RefSeq" id="WP_161662812.1">
    <property type="nucleotide sequence ID" value="NZ_CBCSLE010000002.1"/>
</dbReference>
<organism evidence="1 2">
    <name type="scientific">Corallococcus exiguus</name>
    <dbReference type="NCBI Taxonomy" id="83462"/>
    <lineage>
        <taxon>Bacteria</taxon>
        <taxon>Pseudomonadati</taxon>
        <taxon>Myxococcota</taxon>
        <taxon>Myxococcia</taxon>
        <taxon>Myxococcales</taxon>
        <taxon>Cystobacterineae</taxon>
        <taxon>Myxococcaceae</taxon>
        <taxon>Corallococcus</taxon>
    </lineage>
</organism>
<dbReference type="PROSITE" id="PS51257">
    <property type="entry name" value="PROKAR_LIPOPROTEIN"/>
    <property type="match status" value="1"/>
</dbReference>
<dbReference type="Proteomes" id="UP000537825">
    <property type="component" value="Unassembled WGS sequence"/>
</dbReference>
<reference evidence="1 2" key="1">
    <citation type="submission" date="2020-01" db="EMBL/GenBank/DDBJ databases">
        <title>The draft genome sequence of Corallococcus exiguus DSM 14696.</title>
        <authorList>
            <person name="Zhang X."/>
            <person name="Zhu H."/>
        </authorList>
    </citation>
    <scope>NUCLEOTIDE SEQUENCE [LARGE SCALE GENOMIC DNA]</scope>
    <source>
        <strain evidence="1 2">DSM 14696</strain>
    </source>
</reference>
<evidence type="ECO:0000313" key="2">
    <source>
        <dbReference type="Proteomes" id="UP000537825"/>
    </source>
</evidence>
<dbReference type="EMBL" id="JAAAPK010000003">
    <property type="protein sequence ID" value="NBC40917.1"/>
    <property type="molecule type" value="Genomic_DNA"/>
</dbReference>
<evidence type="ECO:0000313" key="1">
    <source>
        <dbReference type="EMBL" id="NBC40917.1"/>
    </source>
</evidence>
<keyword evidence="2" id="KW-1185">Reference proteome</keyword>
<comment type="caution">
    <text evidence="1">The sequence shown here is derived from an EMBL/GenBank/DDBJ whole genome shotgun (WGS) entry which is preliminary data.</text>
</comment>
<evidence type="ECO:0008006" key="3">
    <source>
        <dbReference type="Google" id="ProtNLM"/>
    </source>
</evidence>
<gene>
    <name evidence="1" type="ORF">GTZ93_13880</name>
</gene>
<sequence length="234" mass="26031">MKASAIIAGLLLLGACTTVQPRVEPPLGFIEDGFPSSGTCGKEWPAPLRDVFPRGAFALSLMPGLEVKFHSEREQELMHCWNSGILRALKEGPLLPVASGAEVYRFTWIPSSRGPFVIRIEHLGPLHSLHVKRAGTQEGTLAVDRRILLTPTQWQAVQQRLDAARFWSMDRFFASRNLSYLDGTEWLFEGGRDGRYRMVSIHSPDPEGPARAIHDLGAFLVELSGMSMDDDTLY</sequence>
<dbReference type="AlphaFoldDB" id="A0A7X4YAY5"/>